<evidence type="ECO:0000256" key="6">
    <source>
        <dbReference type="ARBA" id="ARBA00023002"/>
    </source>
</evidence>
<feature type="site" description="Important to generate the dianion" evidence="9">
    <location>
        <position position="107"/>
    </location>
</feature>
<dbReference type="Proteomes" id="UP000192486">
    <property type="component" value="Chromosome"/>
</dbReference>
<dbReference type="EC" id="1.13.11.54" evidence="9"/>
<accession>A0ABN4YRB0</accession>
<dbReference type="EMBL" id="CP015108">
    <property type="protein sequence ID" value="ARF12916.1"/>
    <property type="molecule type" value="Genomic_DNA"/>
</dbReference>
<feature type="binding site" evidence="9">
    <location>
        <position position="101"/>
    </location>
    <ligand>
        <name>Fe(2+)</name>
        <dbReference type="ChEBI" id="CHEBI:29033"/>
    </ligand>
</feature>
<proteinExistence type="inferred from homology"/>
<comment type="subunit">
    <text evidence="9">Monomer.</text>
</comment>
<dbReference type="InterPro" id="IPR023956">
    <property type="entry name" value="ARD_bac"/>
</dbReference>
<organism evidence="10 11">
    <name type="scientific">Sporosarcina ureae</name>
    <dbReference type="NCBI Taxonomy" id="1571"/>
    <lineage>
        <taxon>Bacteria</taxon>
        <taxon>Bacillati</taxon>
        <taxon>Bacillota</taxon>
        <taxon>Bacilli</taxon>
        <taxon>Bacillales</taxon>
        <taxon>Caryophanaceae</taxon>
        <taxon>Sporosarcina</taxon>
    </lineage>
</organism>
<keyword evidence="3 9" id="KW-0028">Amino-acid biosynthesis</keyword>
<keyword evidence="5 9" id="KW-0223">Dioxygenase</keyword>
<feature type="binding site" evidence="9">
    <location>
        <position position="101"/>
    </location>
    <ligand>
        <name>Ni(2+)</name>
        <dbReference type="ChEBI" id="CHEBI:49786"/>
    </ligand>
</feature>
<feature type="site" description="May play a role in metal incorporation in vivo" evidence="9">
    <location>
        <position position="98"/>
    </location>
</feature>
<keyword evidence="11" id="KW-1185">Reference proteome</keyword>
<feature type="binding site" evidence="9">
    <location>
        <position position="105"/>
    </location>
    <ligand>
        <name>Ni(2+)</name>
        <dbReference type="ChEBI" id="CHEBI:49786"/>
    </ligand>
</feature>
<feature type="binding site" evidence="9">
    <location>
        <position position="105"/>
    </location>
    <ligand>
        <name>Fe(2+)</name>
        <dbReference type="ChEBI" id="CHEBI:29033"/>
    </ligand>
</feature>
<protein>
    <recommendedName>
        <fullName evidence="9">Acireductone dioxygenase</fullName>
    </recommendedName>
    <alternativeName>
        <fullName evidence="9">1,2-dihydroxy-3-keto-5-methylthiopentene dioxygenase</fullName>
        <shortName evidence="9">DHK-MTPene dioxygenase</shortName>
    </alternativeName>
    <alternativeName>
        <fullName evidence="9">Acireductone dioxygenase (Fe(2+)-requiring)</fullName>
        <shortName evidence="9">ARD'</shortName>
        <shortName evidence="9">Fe-ARD</shortName>
        <ecNumber evidence="9">1.13.11.54</ecNumber>
    </alternativeName>
    <alternativeName>
        <fullName evidence="9">Acireductone dioxygenase (Ni(2+)-requiring)</fullName>
        <shortName evidence="9">ARD</shortName>
        <shortName evidence="9">Ni-ARD</shortName>
        <ecNumber evidence="9">1.13.11.53</ecNumber>
    </alternativeName>
</protein>
<evidence type="ECO:0000256" key="8">
    <source>
        <dbReference type="ARBA" id="ARBA00023167"/>
    </source>
</evidence>
<evidence type="ECO:0000256" key="2">
    <source>
        <dbReference type="ARBA" id="ARBA00022596"/>
    </source>
</evidence>
<reference evidence="10 11" key="1">
    <citation type="submission" date="2016-04" db="EMBL/GenBank/DDBJ databases">
        <title>Comparative Genomics and Epigenetics of Sporosarcina ureae.</title>
        <authorList>
            <person name="Oliver A.S."/>
            <person name="Cooper K.K."/>
        </authorList>
    </citation>
    <scope>NUCLEOTIDE SEQUENCE [LARGE SCALE GENOMIC DNA]</scope>
    <source>
        <strain evidence="10 11">S204</strain>
    </source>
</reference>
<feature type="site" description="May play a role in transmitting local conformational changes" evidence="9">
    <location>
        <position position="104"/>
    </location>
</feature>
<keyword evidence="2 9" id="KW-0533">Nickel</keyword>
<evidence type="ECO:0000256" key="5">
    <source>
        <dbReference type="ARBA" id="ARBA00022964"/>
    </source>
</evidence>
<dbReference type="GO" id="GO:0051213">
    <property type="term" value="F:dioxygenase activity"/>
    <property type="evidence" value="ECO:0007669"/>
    <property type="project" value="UniProtKB-KW"/>
</dbReference>
<evidence type="ECO:0000256" key="3">
    <source>
        <dbReference type="ARBA" id="ARBA00022605"/>
    </source>
</evidence>
<dbReference type="InterPro" id="IPR004313">
    <property type="entry name" value="ARD"/>
</dbReference>
<evidence type="ECO:0000313" key="11">
    <source>
        <dbReference type="Proteomes" id="UP000192486"/>
    </source>
</evidence>
<dbReference type="PANTHER" id="PTHR23418:SF0">
    <property type="entry name" value="ACIREDUCTONE DIOXYGENASE"/>
    <property type="match status" value="1"/>
</dbReference>
<evidence type="ECO:0000256" key="4">
    <source>
        <dbReference type="ARBA" id="ARBA00022723"/>
    </source>
</evidence>
<feature type="binding site" evidence="9">
    <location>
        <position position="144"/>
    </location>
    <ligand>
        <name>Ni(2+)</name>
        <dbReference type="ChEBI" id="CHEBI:49786"/>
    </ligand>
</feature>
<feature type="binding site" evidence="9">
    <location>
        <position position="144"/>
    </location>
    <ligand>
        <name>Fe(2+)</name>
        <dbReference type="ChEBI" id="CHEBI:29033"/>
    </ligand>
</feature>
<feature type="binding site" evidence="9">
    <location>
        <position position="99"/>
    </location>
    <ligand>
        <name>Fe(2+)</name>
        <dbReference type="ChEBI" id="CHEBI:29033"/>
    </ligand>
</feature>
<name>A0ABN4YRB0_SPOUR</name>
<evidence type="ECO:0000313" key="10">
    <source>
        <dbReference type="EMBL" id="ARF12916.1"/>
    </source>
</evidence>
<dbReference type="Pfam" id="PF03079">
    <property type="entry name" value="ARD"/>
    <property type="match status" value="1"/>
</dbReference>
<dbReference type="CDD" id="cd02232">
    <property type="entry name" value="cupin_ARD"/>
    <property type="match status" value="1"/>
</dbReference>
<dbReference type="Gene3D" id="2.60.120.10">
    <property type="entry name" value="Jelly Rolls"/>
    <property type="match status" value="1"/>
</dbReference>
<dbReference type="HAMAP" id="MF_01682">
    <property type="entry name" value="Salvage_MtnD"/>
    <property type="match status" value="1"/>
</dbReference>
<keyword evidence="6 9" id="KW-0560">Oxidoreductase</keyword>
<evidence type="ECO:0000256" key="7">
    <source>
        <dbReference type="ARBA" id="ARBA00023004"/>
    </source>
</evidence>
<dbReference type="RefSeq" id="WP_029053862.1">
    <property type="nucleotide sequence ID" value="NZ_CP015108.1"/>
</dbReference>
<comment type="pathway">
    <text evidence="9">Amino-acid biosynthesis; L-methionine biosynthesis via salvage pathway; L-methionine from S-methyl-5-thio-alpha-D-ribose 1-phosphate: step 5/6.</text>
</comment>
<keyword evidence="7 9" id="KW-0408">Iron</keyword>
<dbReference type="PANTHER" id="PTHR23418">
    <property type="entry name" value="ACIREDUCTONE DIOXYGENASE"/>
    <property type="match status" value="1"/>
</dbReference>
<evidence type="ECO:0000256" key="1">
    <source>
        <dbReference type="ARBA" id="ARBA00000428"/>
    </source>
</evidence>
<dbReference type="EC" id="1.13.11.53" evidence="9"/>
<keyword evidence="4 9" id="KW-0479">Metal-binding</keyword>
<gene>
    <name evidence="9" type="primary">mtnD</name>
    <name evidence="10" type="ORF">SporoS204_01225</name>
</gene>
<comment type="catalytic activity">
    <reaction evidence="9">
        <text>1,2-dihydroxy-5-(methylsulfanyl)pent-1-en-3-one + O2 = 3-(methylsulfanyl)propanoate + CO + formate + 2 H(+)</text>
        <dbReference type="Rhea" id="RHEA:14161"/>
        <dbReference type="ChEBI" id="CHEBI:15378"/>
        <dbReference type="ChEBI" id="CHEBI:15379"/>
        <dbReference type="ChEBI" id="CHEBI:15740"/>
        <dbReference type="ChEBI" id="CHEBI:17245"/>
        <dbReference type="ChEBI" id="CHEBI:49016"/>
        <dbReference type="ChEBI" id="CHEBI:49252"/>
        <dbReference type="EC" id="1.13.11.53"/>
    </reaction>
</comment>
<evidence type="ECO:0000256" key="9">
    <source>
        <dbReference type="HAMAP-Rule" id="MF_01682"/>
    </source>
</evidence>
<comment type="catalytic activity">
    <reaction evidence="1 9">
        <text>1,2-dihydroxy-5-(methylsulfanyl)pent-1-en-3-one + O2 = 4-methylsulfanyl-2-oxobutanoate + formate + 2 H(+)</text>
        <dbReference type="Rhea" id="RHEA:24504"/>
        <dbReference type="ChEBI" id="CHEBI:15378"/>
        <dbReference type="ChEBI" id="CHEBI:15379"/>
        <dbReference type="ChEBI" id="CHEBI:15740"/>
        <dbReference type="ChEBI" id="CHEBI:16723"/>
        <dbReference type="ChEBI" id="CHEBI:49252"/>
        <dbReference type="EC" id="1.13.11.54"/>
    </reaction>
</comment>
<comment type="cofactor">
    <cofactor evidence="9">
        <name>Ni(2+)</name>
        <dbReference type="ChEBI" id="CHEBI:49786"/>
    </cofactor>
    <text evidence="9">Binds 1 nickel ion per monomer.</text>
</comment>
<keyword evidence="8 9" id="KW-0486">Methionine biosynthesis</keyword>
<dbReference type="InterPro" id="IPR014710">
    <property type="entry name" value="RmlC-like_jellyroll"/>
</dbReference>
<sequence length="170" mass="19727">MATITIQGTNEVIEGQQEVTQFLTQQEVIYEHWPIDQLPAHLREKFNLTDSEKEEILHTFKSDIDAISERRGYKAADVISLSKDTPNIEEMLKNFEREHHHTDDEVRFIVSGHGVFVIQGKDQRFFEVHLDPGDLISVPENIRHYFTLAPDRQVVALRIFVTPEGWVAVY</sequence>
<comment type="similarity">
    <text evidence="9">Belongs to the acireductone dioxygenase (ARD) family.</text>
</comment>
<feature type="binding site" evidence="9">
    <location>
        <position position="99"/>
    </location>
    <ligand>
        <name>Ni(2+)</name>
        <dbReference type="ChEBI" id="CHEBI:49786"/>
    </ligand>
</feature>
<comment type="function">
    <text evidence="9">Catalyzes 2 different reactions between oxygene and the acireductone 1,2-dihydroxy-3-keto-5-methylthiopentene (DHK-MTPene) depending upon the metal bound in the active site. Fe-containing acireductone dioxygenase (Fe-ARD) produces formate and 2-keto-4-methylthiobutyrate (KMTB), the alpha-ketoacid precursor of methionine in the methionine recycle pathway. Ni-containing acireductone dioxygenase (Ni-ARD) produces methylthiopropionate, carbon monoxide and formate, and does not lie on the methionine recycle pathway.</text>
</comment>
<dbReference type="SUPFAM" id="SSF51182">
    <property type="entry name" value="RmlC-like cupins"/>
    <property type="match status" value="1"/>
</dbReference>
<dbReference type="InterPro" id="IPR011051">
    <property type="entry name" value="RmlC_Cupin_sf"/>
</dbReference>
<comment type="cofactor">
    <cofactor evidence="9">
        <name>Fe(2+)</name>
        <dbReference type="ChEBI" id="CHEBI:29033"/>
    </cofactor>
    <text evidence="9">Binds 1 Fe(2+) cation per monomer.</text>
</comment>